<dbReference type="RefSeq" id="XP_038077294.1">
    <property type="nucleotide sequence ID" value="XM_038221366.1"/>
</dbReference>
<proteinExistence type="predicted"/>
<protein>
    <submittedName>
        <fullName evidence="1">Uncharacterized protein</fullName>
    </submittedName>
</protein>
<dbReference type="GO" id="GO:0005634">
    <property type="term" value="C:nucleus"/>
    <property type="evidence" value="ECO:0007669"/>
    <property type="project" value="TreeGrafter"/>
</dbReference>
<dbReference type="Pfam" id="PF15011">
    <property type="entry name" value="CA109-like"/>
    <property type="match status" value="1"/>
</dbReference>
<keyword evidence="2" id="KW-1185">Reference proteome</keyword>
<evidence type="ECO:0000313" key="2">
    <source>
        <dbReference type="Proteomes" id="UP000887568"/>
    </source>
</evidence>
<dbReference type="InterPro" id="IPR029159">
    <property type="entry name" value="CA109-like"/>
</dbReference>
<dbReference type="OrthoDB" id="6605214at2759"/>
<dbReference type="PANTHER" id="PTHR16234">
    <property type="entry name" value="SIMILAR TO HYPOTHETICAL PROTEIN FLJ20508"/>
    <property type="match status" value="1"/>
</dbReference>
<organism evidence="1 2">
    <name type="scientific">Patiria miniata</name>
    <name type="common">Bat star</name>
    <name type="synonym">Asterina miniata</name>
    <dbReference type="NCBI Taxonomy" id="46514"/>
    <lineage>
        <taxon>Eukaryota</taxon>
        <taxon>Metazoa</taxon>
        <taxon>Echinodermata</taxon>
        <taxon>Eleutherozoa</taxon>
        <taxon>Asterozoa</taxon>
        <taxon>Asteroidea</taxon>
        <taxon>Valvatacea</taxon>
        <taxon>Valvatida</taxon>
        <taxon>Asterinidae</taxon>
        <taxon>Patiria</taxon>
    </lineage>
</organism>
<dbReference type="GO" id="GO:0005737">
    <property type="term" value="C:cytoplasm"/>
    <property type="evidence" value="ECO:0007669"/>
    <property type="project" value="TreeGrafter"/>
</dbReference>
<dbReference type="OMA" id="SHVEQVF"/>
<dbReference type="GeneID" id="119745138"/>
<dbReference type="EnsemblMetazoa" id="XM_038221366.1">
    <property type="protein sequence ID" value="XP_038077294.1"/>
    <property type="gene ID" value="LOC119745138"/>
</dbReference>
<sequence>MSPVRKTTSAGGEETIHKQLRRSFKMVGQQVTVWQEASERSVSVVQSLVNHAEQLQCCRRAAKDGCSDVLQRFPDLKDRLEFKLLGSMEVILARLKSQLLTMEGVCKKHTQHSAYSLNAYHIHYREVGVAKGLVRSATWPSIADMLQWLADVDLLYRRLYAEKQWLYDTISYDNLDEFPSLVSRWKRNDGELTAVKNVLAHVAFFMEDG</sequence>
<name>A0A914BMF1_PATMI</name>
<dbReference type="PANTHER" id="PTHR16234:SF5">
    <property type="entry name" value="AFG2-INTERACTING RIBOSOME MATURATION FACTOR"/>
    <property type="match status" value="1"/>
</dbReference>
<reference evidence="1" key="1">
    <citation type="submission" date="2022-11" db="UniProtKB">
        <authorList>
            <consortium name="EnsemblMetazoa"/>
        </authorList>
    </citation>
    <scope>IDENTIFICATION</scope>
</reference>
<evidence type="ECO:0000313" key="1">
    <source>
        <dbReference type="EnsemblMetazoa" id="XP_038077294.1"/>
    </source>
</evidence>
<accession>A0A914BMF1</accession>
<dbReference type="Proteomes" id="UP000887568">
    <property type="component" value="Unplaced"/>
</dbReference>
<dbReference type="AlphaFoldDB" id="A0A914BMF1"/>